<keyword evidence="2" id="KW-1185">Reference proteome</keyword>
<evidence type="ECO:0008006" key="3">
    <source>
        <dbReference type="Google" id="ProtNLM"/>
    </source>
</evidence>
<evidence type="ECO:0000313" key="1">
    <source>
        <dbReference type="EMBL" id="CAL1606281.1"/>
    </source>
</evidence>
<dbReference type="SUPFAM" id="SSF56112">
    <property type="entry name" value="Protein kinase-like (PK-like)"/>
    <property type="match status" value="1"/>
</dbReference>
<protein>
    <recommendedName>
        <fullName evidence="3">Protein kinase domain-containing protein</fullName>
    </recommendedName>
</protein>
<name>A0AAV2LYW7_KNICA</name>
<organism evidence="1 2">
    <name type="scientific">Knipowitschia caucasica</name>
    <name type="common">Caucasian dwarf goby</name>
    <name type="synonym">Pomatoschistus caucasicus</name>
    <dbReference type="NCBI Taxonomy" id="637954"/>
    <lineage>
        <taxon>Eukaryota</taxon>
        <taxon>Metazoa</taxon>
        <taxon>Chordata</taxon>
        <taxon>Craniata</taxon>
        <taxon>Vertebrata</taxon>
        <taxon>Euteleostomi</taxon>
        <taxon>Actinopterygii</taxon>
        <taxon>Neopterygii</taxon>
        <taxon>Teleostei</taxon>
        <taxon>Neoteleostei</taxon>
        <taxon>Acanthomorphata</taxon>
        <taxon>Gobiaria</taxon>
        <taxon>Gobiiformes</taxon>
        <taxon>Gobioidei</taxon>
        <taxon>Gobiidae</taxon>
        <taxon>Gobiinae</taxon>
        <taxon>Knipowitschia</taxon>
    </lineage>
</organism>
<sequence length="83" mass="8819">MASGSDPAVPLTVDKMTTSHALQGTGSTYTVVEFTGQGMLAKVAKYLNIQTKTMVAVKILMDPYAIKEADKEILPQGPDLSGF</sequence>
<gene>
    <name evidence="1" type="ORF">KC01_LOCUS33492</name>
</gene>
<dbReference type="EMBL" id="OZ035827">
    <property type="protein sequence ID" value="CAL1606281.1"/>
    <property type="molecule type" value="Genomic_DNA"/>
</dbReference>
<proteinExistence type="predicted"/>
<reference evidence="1 2" key="1">
    <citation type="submission" date="2024-04" db="EMBL/GenBank/DDBJ databases">
        <authorList>
            <person name="Waldvogel A.-M."/>
            <person name="Schoenle A."/>
        </authorList>
    </citation>
    <scope>NUCLEOTIDE SEQUENCE [LARGE SCALE GENOMIC DNA]</scope>
</reference>
<evidence type="ECO:0000313" key="2">
    <source>
        <dbReference type="Proteomes" id="UP001497482"/>
    </source>
</evidence>
<dbReference type="Gene3D" id="3.30.200.20">
    <property type="entry name" value="Phosphorylase Kinase, domain 1"/>
    <property type="match status" value="1"/>
</dbReference>
<dbReference type="InterPro" id="IPR011009">
    <property type="entry name" value="Kinase-like_dom_sf"/>
</dbReference>
<dbReference type="AlphaFoldDB" id="A0AAV2LYW7"/>
<accession>A0AAV2LYW7</accession>
<dbReference type="Proteomes" id="UP001497482">
    <property type="component" value="Chromosome 5"/>
</dbReference>